<dbReference type="Gene3D" id="2.40.50.100">
    <property type="match status" value="1"/>
</dbReference>
<dbReference type="InterPro" id="IPR006143">
    <property type="entry name" value="RND_pump_MFP"/>
</dbReference>
<dbReference type="Pfam" id="PF25917">
    <property type="entry name" value="BSH_RND"/>
    <property type="match status" value="1"/>
</dbReference>
<evidence type="ECO:0000313" key="9">
    <source>
        <dbReference type="Proteomes" id="UP000276437"/>
    </source>
</evidence>
<evidence type="ECO:0000256" key="2">
    <source>
        <dbReference type="ARBA" id="ARBA00009477"/>
    </source>
</evidence>
<keyword evidence="3" id="KW-0813">Transport</keyword>
<dbReference type="OrthoDB" id="9809068at2"/>
<dbReference type="SUPFAM" id="SSF111369">
    <property type="entry name" value="HlyD-like secretion proteins"/>
    <property type="match status" value="1"/>
</dbReference>
<dbReference type="InterPro" id="IPR058627">
    <property type="entry name" value="MdtA-like_C"/>
</dbReference>
<dbReference type="GO" id="GO:1990961">
    <property type="term" value="P:xenobiotic detoxification by transmembrane export across the plasma membrane"/>
    <property type="evidence" value="ECO:0007669"/>
    <property type="project" value="InterPro"/>
</dbReference>
<organism evidence="8 9">
    <name type="scientific">Methylomusa anaerophila</name>
    <dbReference type="NCBI Taxonomy" id="1930071"/>
    <lineage>
        <taxon>Bacteria</taxon>
        <taxon>Bacillati</taxon>
        <taxon>Bacillota</taxon>
        <taxon>Negativicutes</taxon>
        <taxon>Selenomonadales</taxon>
        <taxon>Sporomusaceae</taxon>
        <taxon>Methylomusa</taxon>
    </lineage>
</organism>
<dbReference type="Gene3D" id="2.40.30.170">
    <property type="match status" value="1"/>
</dbReference>
<dbReference type="InterPro" id="IPR058636">
    <property type="entry name" value="Beta-barrel_YknX"/>
</dbReference>
<dbReference type="GO" id="GO:0015562">
    <property type="term" value="F:efflux transmembrane transporter activity"/>
    <property type="evidence" value="ECO:0007669"/>
    <property type="project" value="TreeGrafter"/>
</dbReference>
<dbReference type="Gene3D" id="2.40.420.20">
    <property type="match status" value="1"/>
</dbReference>
<dbReference type="Pfam" id="PF25990">
    <property type="entry name" value="Beta-barrel_YknX"/>
    <property type="match status" value="1"/>
</dbReference>
<dbReference type="GO" id="GO:0019898">
    <property type="term" value="C:extrinsic component of membrane"/>
    <property type="evidence" value="ECO:0007669"/>
    <property type="project" value="InterPro"/>
</dbReference>
<feature type="domain" description="Multidrug resistance protein MdtA-like C-terminal permuted SH3" evidence="6">
    <location>
        <begin position="284"/>
        <end position="339"/>
    </location>
</feature>
<accession>A0A348AM87</accession>
<reference evidence="8 9" key="1">
    <citation type="journal article" date="2018" name="Int. J. Syst. Evol. Microbiol.">
        <title>Methylomusa anaerophila gen. nov., sp. nov., an anaerobic methanol-utilizing bacterium isolated from a microbial fuel cell.</title>
        <authorList>
            <person name="Amano N."/>
            <person name="Yamamuro A."/>
            <person name="Miyahara M."/>
            <person name="Kouzuma A."/>
            <person name="Abe T."/>
            <person name="Watanabe K."/>
        </authorList>
    </citation>
    <scope>NUCLEOTIDE SEQUENCE [LARGE SCALE GENOMIC DNA]</scope>
    <source>
        <strain evidence="8 9">MMFC1</strain>
    </source>
</reference>
<dbReference type="Proteomes" id="UP000276437">
    <property type="component" value="Chromosome"/>
</dbReference>
<dbReference type="GO" id="GO:1990195">
    <property type="term" value="C:macrolide transmembrane transporter complex"/>
    <property type="evidence" value="ECO:0007669"/>
    <property type="project" value="InterPro"/>
</dbReference>
<evidence type="ECO:0000259" key="6">
    <source>
        <dbReference type="Pfam" id="PF25967"/>
    </source>
</evidence>
<evidence type="ECO:0000313" key="8">
    <source>
        <dbReference type="EMBL" id="BBB92185.1"/>
    </source>
</evidence>
<dbReference type="GO" id="GO:0030313">
    <property type="term" value="C:cell envelope"/>
    <property type="evidence" value="ECO:0007669"/>
    <property type="project" value="UniProtKB-SubCell"/>
</dbReference>
<dbReference type="FunFam" id="2.40.30.170:FF:000010">
    <property type="entry name" value="Efflux RND transporter periplasmic adaptor subunit"/>
    <property type="match status" value="1"/>
</dbReference>
<dbReference type="KEGG" id="mana:MAMMFC1_02870"/>
<evidence type="ECO:0000259" key="7">
    <source>
        <dbReference type="Pfam" id="PF25990"/>
    </source>
</evidence>
<feature type="domain" description="YknX-like beta-barrel" evidence="7">
    <location>
        <begin position="202"/>
        <end position="275"/>
    </location>
</feature>
<dbReference type="PANTHER" id="PTHR30469:SF33">
    <property type="entry name" value="SLR1207 PROTEIN"/>
    <property type="match status" value="1"/>
</dbReference>
<dbReference type="AlphaFoldDB" id="A0A348AM87"/>
<dbReference type="RefSeq" id="WP_126309115.1">
    <property type="nucleotide sequence ID" value="NZ_AP018449.1"/>
</dbReference>
<feature type="domain" description="Multidrug resistance protein MdtA-like barrel-sandwich hybrid" evidence="5">
    <location>
        <begin position="66"/>
        <end position="194"/>
    </location>
</feature>
<evidence type="ECO:0000256" key="3">
    <source>
        <dbReference type="ARBA" id="ARBA00022448"/>
    </source>
</evidence>
<dbReference type="EMBL" id="AP018449">
    <property type="protein sequence ID" value="BBB92185.1"/>
    <property type="molecule type" value="Genomic_DNA"/>
</dbReference>
<dbReference type="GO" id="GO:1990281">
    <property type="term" value="C:efflux pump complex"/>
    <property type="evidence" value="ECO:0007669"/>
    <property type="project" value="TreeGrafter"/>
</dbReference>
<dbReference type="InterPro" id="IPR058625">
    <property type="entry name" value="MdtA-like_BSH"/>
</dbReference>
<protein>
    <submittedName>
        <fullName evidence="8">Macrolide export protein MacA</fullName>
    </submittedName>
</protein>
<dbReference type="NCBIfam" id="TIGR01730">
    <property type="entry name" value="RND_mfp"/>
    <property type="match status" value="1"/>
</dbReference>
<dbReference type="Pfam" id="PF25967">
    <property type="entry name" value="RND-MFP_C"/>
    <property type="match status" value="1"/>
</dbReference>
<keyword evidence="9" id="KW-1185">Reference proteome</keyword>
<comment type="similarity">
    <text evidence="2">Belongs to the membrane fusion protein (MFP) (TC 8.A.1) family.</text>
</comment>
<evidence type="ECO:0000256" key="1">
    <source>
        <dbReference type="ARBA" id="ARBA00004196"/>
    </source>
</evidence>
<dbReference type="Gene3D" id="6.10.140.1990">
    <property type="match status" value="1"/>
</dbReference>
<proteinExistence type="inferred from homology"/>
<evidence type="ECO:0000256" key="4">
    <source>
        <dbReference type="ARBA" id="ARBA00023054"/>
    </source>
</evidence>
<sequence length="361" mass="38802">MQAIGKRIRQYKGWLILLLVVALLATGGAIYFKKGSTPVVNETTVTVGRGDIAETASATGTISAVNSVDISSRVTGLIRELNVKENDIVKAGQVLVVLDDTSLRAQLAQYEAQLENYAAIYERSQKMAAIGGESLQQLDTDRTNYLVSQSTYNNYASQLEYYVIKAPIDGVVVGKPTPAGQTVAQGISSPQVIMTIADMSQMQIKVMVDETDVGKVQVGQKVSFTVDAYTDKTFTGTVTNISKSATTSSNVVYYPVYVDVDSPAGLLYPTMTARVTVNIGESKNALVVPLSALKEDKGEQYVQLKENGELRRTPVQIGLRDDTKVEILSGLSEGDNVVIPAAAAKSATTTNTRQRQGPSLF</sequence>
<keyword evidence="4" id="KW-0175">Coiled coil</keyword>
<comment type="subcellular location">
    <subcellularLocation>
        <location evidence="1">Cell envelope</location>
    </subcellularLocation>
</comment>
<gene>
    <name evidence="8" type="primary">macA_4</name>
    <name evidence="8" type="ORF">MAMMFC1_02870</name>
</gene>
<name>A0A348AM87_9FIRM</name>
<dbReference type="PANTHER" id="PTHR30469">
    <property type="entry name" value="MULTIDRUG RESISTANCE PROTEIN MDTA"/>
    <property type="match status" value="1"/>
</dbReference>
<evidence type="ECO:0000259" key="5">
    <source>
        <dbReference type="Pfam" id="PF25917"/>
    </source>
</evidence>
<dbReference type="InterPro" id="IPR030190">
    <property type="entry name" value="MacA_alpha-hairpin_sf"/>
</dbReference>